<gene>
    <name evidence="6" type="ORF">ACFOGI_03720</name>
</gene>
<dbReference type="InterPro" id="IPR017871">
    <property type="entry name" value="ABC_transporter-like_CS"/>
</dbReference>
<keyword evidence="4 6" id="KW-0067">ATP-binding</keyword>
<sequence>MKHWVEIFADGWIPFMAGNDREGFESMEAAVMNRLKETPLLEVRGFGLSFLQYSRGWKEKNVQVISELDLSIHKGEIVAVIGASGSGKSLLADAILGILPANAQPQGELLYHGEKLTQAKQRLFRGDKIALIPQSVQSLNPLIKAGKQVGKSGGNVSVQPWERVGMTANLARKYPFELSGGMARRVLTATALQSDPELVIADEPTPGLDSAVLEETMEHIRQIAENGAGVMFITHDISTALKISDRLVIMNEGRTVETALASDFAGKGERLKEAYTRKLWRALPQNDFAPVPRRDDSMPKKDNTLEAVGVTYRYDRAHNLFRKLNFTIGSGEVVGLYGPSGSGKTTLAQLLAGYRKPLEGKVMVDGRSVPERGGHPVQLIWQHPERAVNPRWKLKKVWKEAGIIEPEVMKQLGIRAEWLDRYPSELSGGELQRICVARAFHPSVRYIIADEMTTMLDAWTQSLLWEAVLHHAYQRNIGILAISHDASLLERISTRVIDYESILTV</sequence>
<evidence type="ECO:0000256" key="2">
    <source>
        <dbReference type="ARBA" id="ARBA00022448"/>
    </source>
</evidence>
<name>A0ABV7CSM3_9BACI</name>
<dbReference type="InterPro" id="IPR003593">
    <property type="entry name" value="AAA+_ATPase"/>
</dbReference>
<proteinExistence type="inferred from homology"/>
<dbReference type="PROSITE" id="PS00211">
    <property type="entry name" value="ABC_TRANSPORTER_1"/>
    <property type="match status" value="1"/>
</dbReference>
<keyword evidence="2" id="KW-0813">Transport</keyword>
<dbReference type="InterPro" id="IPR027417">
    <property type="entry name" value="P-loop_NTPase"/>
</dbReference>
<dbReference type="InterPro" id="IPR003439">
    <property type="entry name" value="ABC_transporter-like_ATP-bd"/>
</dbReference>
<accession>A0ABV7CSM3</accession>
<keyword evidence="3" id="KW-0547">Nucleotide-binding</keyword>
<feature type="domain" description="ABC transporter" evidence="5">
    <location>
        <begin position="43"/>
        <end position="277"/>
    </location>
</feature>
<dbReference type="Gene3D" id="3.40.50.300">
    <property type="entry name" value="P-loop containing nucleotide triphosphate hydrolases"/>
    <property type="match status" value="2"/>
</dbReference>
<dbReference type="Proteomes" id="UP001595279">
    <property type="component" value="Unassembled WGS sequence"/>
</dbReference>
<reference evidence="7" key="1">
    <citation type="journal article" date="2019" name="Int. J. Syst. Evol. Microbiol.">
        <title>The Global Catalogue of Microorganisms (GCM) 10K type strain sequencing project: providing services to taxonomists for standard genome sequencing and annotation.</title>
        <authorList>
            <consortium name="The Broad Institute Genomics Platform"/>
            <consortium name="The Broad Institute Genome Sequencing Center for Infectious Disease"/>
            <person name="Wu L."/>
            <person name="Ma J."/>
        </authorList>
    </citation>
    <scope>NUCLEOTIDE SEQUENCE [LARGE SCALE GENOMIC DNA]</scope>
    <source>
        <strain evidence="7">KCTC 13128</strain>
    </source>
</reference>
<protein>
    <submittedName>
        <fullName evidence="6">ABC transporter ATP-binding protein</fullName>
    </submittedName>
</protein>
<dbReference type="PROSITE" id="PS50893">
    <property type="entry name" value="ABC_TRANSPORTER_2"/>
    <property type="match status" value="2"/>
</dbReference>
<comment type="caution">
    <text evidence="6">The sequence shown here is derived from an EMBL/GenBank/DDBJ whole genome shotgun (WGS) entry which is preliminary data.</text>
</comment>
<organism evidence="6 7">
    <name type="scientific">Virgibacillus xinjiangensis</name>
    <dbReference type="NCBI Taxonomy" id="393090"/>
    <lineage>
        <taxon>Bacteria</taxon>
        <taxon>Bacillati</taxon>
        <taxon>Bacillota</taxon>
        <taxon>Bacilli</taxon>
        <taxon>Bacillales</taxon>
        <taxon>Bacillaceae</taxon>
        <taxon>Virgibacillus</taxon>
    </lineage>
</organism>
<dbReference type="PANTHER" id="PTHR43776">
    <property type="entry name" value="TRANSPORT ATP-BINDING PROTEIN"/>
    <property type="match status" value="1"/>
</dbReference>
<dbReference type="InterPro" id="IPR050319">
    <property type="entry name" value="ABC_transp_ATP-bind"/>
</dbReference>
<dbReference type="Pfam" id="PF00005">
    <property type="entry name" value="ABC_tran"/>
    <property type="match status" value="2"/>
</dbReference>
<comment type="similarity">
    <text evidence="1">Belongs to the ABC transporter superfamily.</text>
</comment>
<dbReference type="RefSeq" id="WP_390268604.1">
    <property type="nucleotide sequence ID" value="NZ_JBHRSA010000009.1"/>
</dbReference>
<dbReference type="PANTHER" id="PTHR43776:SF7">
    <property type="entry name" value="D,D-DIPEPTIDE TRANSPORT ATP-BINDING PROTEIN DDPF-RELATED"/>
    <property type="match status" value="1"/>
</dbReference>
<evidence type="ECO:0000256" key="1">
    <source>
        <dbReference type="ARBA" id="ARBA00005417"/>
    </source>
</evidence>
<evidence type="ECO:0000256" key="3">
    <source>
        <dbReference type="ARBA" id="ARBA00022741"/>
    </source>
</evidence>
<dbReference type="GO" id="GO:0005524">
    <property type="term" value="F:ATP binding"/>
    <property type="evidence" value="ECO:0007669"/>
    <property type="project" value="UniProtKB-KW"/>
</dbReference>
<evidence type="ECO:0000313" key="7">
    <source>
        <dbReference type="Proteomes" id="UP001595279"/>
    </source>
</evidence>
<dbReference type="EMBL" id="JBHRSA010000009">
    <property type="protein sequence ID" value="MFC3039346.1"/>
    <property type="molecule type" value="Genomic_DNA"/>
</dbReference>
<feature type="domain" description="ABC transporter" evidence="5">
    <location>
        <begin position="305"/>
        <end position="505"/>
    </location>
</feature>
<evidence type="ECO:0000259" key="5">
    <source>
        <dbReference type="PROSITE" id="PS50893"/>
    </source>
</evidence>
<evidence type="ECO:0000256" key="4">
    <source>
        <dbReference type="ARBA" id="ARBA00022840"/>
    </source>
</evidence>
<dbReference type="SMART" id="SM00382">
    <property type="entry name" value="AAA"/>
    <property type="match status" value="2"/>
</dbReference>
<evidence type="ECO:0000313" key="6">
    <source>
        <dbReference type="EMBL" id="MFC3039346.1"/>
    </source>
</evidence>
<keyword evidence="7" id="KW-1185">Reference proteome</keyword>
<dbReference type="SUPFAM" id="SSF52540">
    <property type="entry name" value="P-loop containing nucleoside triphosphate hydrolases"/>
    <property type="match status" value="2"/>
</dbReference>